<dbReference type="InterPro" id="IPR050204">
    <property type="entry name" value="AraC_XylS_family_regulators"/>
</dbReference>
<dbReference type="SUPFAM" id="SSF46689">
    <property type="entry name" value="Homeodomain-like"/>
    <property type="match status" value="2"/>
</dbReference>
<comment type="caution">
    <text evidence="6">The sequence shown here is derived from an EMBL/GenBank/DDBJ whole genome shotgun (WGS) entry which is preliminary data.</text>
</comment>
<reference evidence="6 7" key="1">
    <citation type="journal article" date="2017" name="Int. J. Syst. Evol. Microbiol.">
        <title>Photobacterium alginatilyticum sp. nov., a marine bacterium isolated from bottom seawater.</title>
        <authorList>
            <person name="Wang X."/>
            <person name="Wang Y."/>
            <person name="Yang X."/>
            <person name="Sun H."/>
            <person name="Li B."/>
            <person name="Zhang X.H."/>
        </authorList>
    </citation>
    <scope>NUCLEOTIDE SEQUENCE [LARGE SCALE GENOMIC DNA]</scope>
    <source>
        <strain evidence="6 7">P03D4</strain>
    </source>
</reference>
<sequence length="328" mass="36654">MIKSLESIAQQKRHSVHQKTDAPNPDPLGDVFHLLTMKSVFYTHSELTSPWGMEMPAIPQSLMFHIVVQGHCYVMVKGQTTQLSKGDFLMVPHGLGHHIFDHASSHCAPLFDLPIEQLTKHYEILRYGGKGEKTVLLCGAVSFEHPIASRLLALMPQFVQIDSDHHQYNQTIKNTMNMLATEAKCTGVGSEAVITRLADIIVIQSLRAWLDTLDTDNNGWLAALHDKRLSKAIICIHNQPEKSWTVGQLATEAGMSRTSFAEHFKRMVGESPLQYLTQWRMALATSQLVHSKESILEVALNLGYQSEAAFSRAYKKVVGVTPSTTRRS</sequence>
<evidence type="ECO:0000256" key="3">
    <source>
        <dbReference type="ARBA" id="ARBA00023159"/>
    </source>
</evidence>
<dbReference type="PROSITE" id="PS01124">
    <property type="entry name" value="HTH_ARAC_FAMILY_2"/>
    <property type="match status" value="1"/>
</dbReference>
<dbReference type="InterPro" id="IPR037923">
    <property type="entry name" value="HTH-like"/>
</dbReference>
<dbReference type="Pfam" id="PF12852">
    <property type="entry name" value="Cupin_6"/>
    <property type="match status" value="1"/>
</dbReference>
<organism evidence="6 7">
    <name type="scientific">Photobacterium alginatilyticum</name>
    <dbReference type="NCBI Taxonomy" id="1775171"/>
    <lineage>
        <taxon>Bacteria</taxon>
        <taxon>Pseudomonadati</taxon>
        <taxon>Pseudomonadota</taxon>
        <taxon>Gammaproteobacteria</taxon>
        <taxon>Vibrionales</taxon>
        <taxon>Vibrionaceae</taxon>
        <taxon>Photobacterium</taxon>
    </lineage>
</organism>
<dbReference type="InterPro" id="IPR009057">
    <property type="entry name" value="Homeodomain-like_sf"/>
</dbReference>
<dbReference type="PANTHER" id="PTHR46796">
    <property type="entry name" value="HTH-TYPE TRANSCRIPTIONAL ACTIVATOR RHAS-RELATED"/>
    <property type="match status" value="1"/>
</dbReference>
<evidence type="ECO:0000256" key="2">
    <source>
        <dbReference type="ARBA" id="ARBA00023125"/>
    </source>
</evidence>
<keyword evidence="2" id="KW-0238">DNA-binding</keyword>
<dbReference type="Pfam" id="PF12833">
    <property type="entry name" value="HTH_18"/>
    <property type="match status" value="1"/>
</dbReference>
<dbReference type="SMART" id="SM00342">
    <property type="entry name" value="HTH_ARAC"/>
    <property type="match status" value="1"/>
</dbReference>
<dbReference type="PROSITE" id="PS00041">
    <property type="entry name" value="HTH_ARAC_FAMILY_1"/>
    <property type="match status" value="1"/>
</dbReference>
<keyword evidence="4" id="KW-0804">Transcription</keyword>
<dbReference type="InterPro" id="IPR018062">
    <property type="entry name" value="HTH_AraC-typ_CS"/>
</dbReference>
<dbReference type="PANTHER" id="PTHR46796:SF7">
    <property type="entry name" value="ARAC FAMILY TRANSCRIPTIONAL REGULATOR"/>
    <property type="match status" value="1"/>
</dbReference>
<protein>
    <submittedName>
        <fullName evidence="6">AraC family transcriptional regulator</fullName>
    </submittedName>
</protein>
<dbReference type="SUPFAM" id="SSF51215">
    <property type="entry name" value="Regulatory protein AraC"/>
    <property type="match status" value="1"/>
</dbReference>
<dbReference type="EMBL" id="RSEJ01000003">
    <property type="protein sequence ID" value="NBI51897.1"/>
    <property type="molecule type" value="Genomic_DNA"/>
</dbReference>
<dbReference type="RefSeq" id="WP_160648953.1">
    <property type="nucleotide sequence ID" value="NZ_RSEJ01000003.1"/>
</dbReference>
<dbReference type="InterPro" id="IPR018060">
    <property type="entry name" value="HTH_AraC"/>
</dbReference>
<dbReference type="Proteomes" id="UP000738517">
    <property type="component" value="Unassembled WGS sequence"/>
</dbReference>
<evidence type="ECO:0000256" key="4">
    <source>
        <dbReference type="ARBA" id="ARBA00023163"/>
    </source>
</evidence>
<name>A0ABW9YDQ0_9GAMM</name>
<dbReference type="PRINTS" id="PR00032">
    <property type="entry name" value="HTHARAC"/>
</dbReference>
<dbReference type="InterPro" id="IPR020449">
    <property type="entry name" value="Tscrpt_reg_AraC-type_HTH"/>
</dbReference>
<evidence type="ECO:0000313" key="7">
    <source>
        <dbReference type="Proteomes" id="UP000738517"/>
    </source>
</evidence>
<proteinExistence type="predicted"/>
<accession>A0ABW9YDQ0</accession>
<keyword evidence="1" id="KW-0805">Transcription regulation</keyword>
<keyword evidence="7" id="KW-1185">Reference proteome</keyword>
<evidence type="ECO:0000256" key="1">
    <source>
        <dbReference type="ARBA" id="ARBA00023015"/>
    </source>
</evidence>
<evidence type="ECO:0000313" key="6">
    <source>
        <dbReference type="EMBL" id="NBI51897.1"/>
    </source>
</evidence>
<keyword evidence="3" id="KW-0010">Activator</keyword>
<gene>
    <name evidence="6" type="ORF">EIZ48_04845</name>
</gene>
<dbReference type="Gene3D" id="1.10.10.60">
    <property type="entry name" value="Homeodomain-like"/>
    <property type="match status" value="2"/>
</dbReference>
<dbReference type="InterPro" id="IPR032783">
    <property type="entry name" value="AraC_lig"/>
</dbReference>
<evidence type="ECO:0000259" key="5">
    <source>
        <dbReference type="PROSITE" id="PS01124"/>
    </source>
</evidence>
<feature type="domain" description="HTH araC/xylS-type" evidence="5">
    <location>
        <begin position="230"/>
        <end position="328"/>
    </location>
</feature>